<evidence type="ECO:0000256" key="5">
    <source>
        <dbReference type="SAM" id="SignalP"/>
    </source>
</evidence>
<comment type="similarity">
    <text evidence="1 4">Belongs to the glycosyl hydrolase 30 family.</text>
</comment>
<dbReference type="Proteomes" id="UP000258309">
    <property type="component" value="Unassembled WGS sequence"/>
</dbReference>
<evidence type="ECO:0000259" key="6">
    <source>
        <dbReference type="Pfam" id="PF02055"/>
    </source>
</evidence>
<dbReference type="InterPro" id="IPR033452">
    <property type="entry name" value="GH30_C"/>
</dbReference>
<evidence type="ECO:0000256" key="2">
    <source>
        <dbReference type="ARBA" id="ARBA00022729"/>
    </source>
</evidence>
<organism evidence="8 9">
    <name type="scientific">Scytalidium lignicola</name>
    <name type="common">Hyphomycete</name>
    <dbReference type="NCBI Taxonomy" id="5539"/>
    <lineage>
        <taxon>Eukaryota</taxon>
        <taxon>Fungi</taxon>
        <taxon>Dikarya</taxon>
        <taxon>Ascomycota</taxon>
        <taxon>Pezizomycotina</taxon>
        <taxon>Leotiomycetes</taxon>
        <taxon>Leotiomycetes incertae sedis</taxon>
        <taxon>Scytalidium</taxon>
    </lineage>
</organism>
<accession>A0A3E2H7W7</accession>
<sequence>MLVADLLVFAFSSTAVAGVLTPQAWVTSSDGVYNLSSYEPPTKGVGHTTLNSTWALQVDDTTKGHKQVITGFGAAVTDAVTATFDALNPIAKAEVLAELFTTFSRDGVGFSLLRHTIGSSDLSPDIYSYDNVTNPDPELRHFNLEPEGNAQVDWIRAFKLINPSIKLLGSVWAPPGWMQLDHVMVGTNNNNSLNMRYAESFGQYFVKYIEAFNRGGVEVDAITIQNEPLNSNAGYPTMVINATQSTDLIQNYVGPALKKARLNTAVWAYDHNTDAPWYPQTVLDGAGDYVNTVAWHCYATNNSWDVLTQFHQANPNAIQYMTECWTSPTNTWYSTADFVMGPLQNWASGSIAWTMASSTTYGPHLPGGCTTCRGLVSIDIEQGTYVKTLDYYLIGQFSRFIPRGAIALNTTGSYDFGGGAKLEAQAFVNPDQSRTVVIQNNFGNGIYVTVTMGSGEVWKGPVYGKSLTTWVLPPAKGKGWLAFKA</sequence>
<evidence type="ECO:0000256" key="1">
    <source>
        <dbReference type="ARBA" id="ARBA00005382"/>
    </source>
</evidence>
<proteinExistence type="inferred from homology"/>
<dbReference type="InterPro" id="IPR033453">
    <property type="entry name" value="Glyco_hydro_30_TIM-barrel"/>
</dbReference>
<comment type="caution">
    <text evidence="8">The sequence shown here is derived from an EMBL/GenBank/DDBJ whole genome shotgun (WGS) entry which is preliminary data.</text>
</comment>
<dbReference type="SUPFAM" id="SSF51445">
    <property type="entry name" value="(Trans)glycosidases"/>
    <property type="match status" value="1"/>
</dbReference>
<feature type="signal peptide" evidence="5">
    <location>
        <begin position="1"/>
        <end position="17"/>
    </location>
</feature>
<dbReference type="Gene3D" id="3.20.20.80">
    <property type="entry name" value="Glycosidases"/>
    <property type="match status" value="1"/>
</dbReference>
<dbReference type="InterPro" id="IPR013780">
    <property type="entry name" value="Glyco_hydro_b"/>
</dbReference>
<dbReference type="AlphaFoldDB" id="A0A3E2H7W7"/>
<dbReference type="Gene3D" id="2.60.40.1180">
    <property type="entry name" value="Golgi alpha-mannosidase II"/>
    <property type="match status" value="1"/>
</dbReference>
<dbReference type="Pfam" id="PF17189">
    <property type="entry name" value="Glyco_hydro_30C"/>
    <property type="match status" value="1"/>
</dbReference>
<evidence type="ECO:0008006" key="10">
    <source>
        <dbReference type="Google" id="ProtNLM"/>
    </source>
</evidence>
<dbReference type="PANTHER" id="PTHR11069">
    <property type="entry name" value="GLUCOSYLCERAMIDASE"/>
    <property type="match status" value="1"/>
</dbReference>
<evidence type="ECO:0000313" key="9">
    <source>
        <dbReference type="Proteomes" id="UP000258309"/>
    </source>
</evidence>
<feature type="domain" description="Glycosyl hydrolase family 30 beta sandwich" evidence="7">
    <location>
        <begin position="415"/>
        <end position="469"/>
    </location>
</feature>
<dbReference type="OMA" id="NEPLNRG"/>
<feature type="domain" description="Glycosyl hydrolase family 30 TIM-barrel" evidence="6">
    <location>
        <begin position="69"/>
        <end position="401"/>
    </location>
</feature>
<evidence type="ECO:0000259" key="7">
    <source>
        <dbReference type="Pfam" id="PF17189"/>
    </source>
</evidence>
<gene>
    <name evidence="8" type="ORF">B7463_g6919</name>
</gene>
<evidence type="ECO:0000313" key="8">
    <source>
        <dbReference type="EMBL" id="RFU29397.1"/>
    </source>
</evidence>
<evidence type="ECO:0000256" key="3">
    <source>
        <dbReference type="ARBA" id="ARBA00022801"/>
    </source>
</evidence>
<keyword evidence="3 4" id="KW-0378">Hydrolase</keyword>
<dbReference type="GO" id="GO:0016020">
    <property type="term" value="C:membrane"/>
    <property type="evidence" value="ECO:0007669"/>
    <property type="project" value="GOC"/>
</dbReference>
<reference evidence="8 9" key="1">
    <citation type="submission" date="2018-05" db="EMBL/GenBank/DDBJ databases">
        <title>Draft genome sequence of Scytalidium lignicola DSM 105466, a ubiquitous saprotrophic fungus.</title>
        <authorList>
            <person name="Buettner E."/>
            <person name="Gebauer A.M."/>
            <person name="Hofrichter M."/>
            <person name="Liers C."/>
            <person name="Kellner H."/>
        </authorList>
    </citation>
    <scope>NUCLEOTIDE SEQUENCE [LARGE SCALE GENOMIC DNA]</scope>
    <source>
        <strain evidence="8 9">DSM 105466</strain>
    </source>
</reference>
<dbReference type="GO" id="GO:0004348">
    <property type="term" value="F:glucosylceramidase activity"/>
    <property type="evidence" value="ECO:0007669"/>
    <property type="project" value="InterPro"/>
</dbReference>
<feature type="non-terminal residue" evidence="8">
    <location>
        <position position="1"/>
    </location>
</feature>
<dbReference type="EMBL" id="NCSJ02000129">
    <property type="protein sequence ID" value="RFU29397.1"/>
    <property type="molecule type" value="Genomic_DNA"/>
</dbReference>
<dbReference type="OrthoDB" id="2160638at2759"/>
<dbReference type="InterPro" id="IPR001139">
    <property type="entry name" value="Glyco_hydro_30"/>
</dbReference>
<protein>
    <recommendedName>
        <fullName evidence="10">Glycosyl hydrolase family 30 TIM-barrel domain-containing protein</fullName>
    </recommendedName>
</protein>
<keyword evidence="2 5" id="KW-0732">Signal</keyword>
<dbReference type="STRING" id="5539.A0A3E2H7W7"/>
<dbReference type="PANTHER" id="PTHR11069:SF23">
    <property type="entry name" value="LYSOSOMAL ACID GLUCOSYLCERAMIDASE"/>
    <property type="match status" value="1"/>
</dbReference>
<dbReference type="InterPro" id="IPR017853">
    <property type="entry name" value="GH"/>
</dbReference>
<dbReference type="GO" id="GO:0006680">
    <property type="term" value="P:glucosylceramide catabolic process"/>
    <property type="evidence" value="ECO:0007669"/>
    <property type="project" value="TreeGrafter"/>
</dbReference>
<evidence type="ECO:0000256" key="4">
    <source>
        <dbReference type="RuleBase" id="RU361188"/>
    </source>
</evidence>
<feature type="chain" id="PRO_5017594941" description="Glycosyl hydrolase family 30 TIM-barrel domain-containing protein" evidence="5">
    <location>
        <begin position="18"/>
        <end position="485"/>
    </location>
</feature>
<keyword evidence="9" id="KW-1185">Reference proteome</keyword>
<feature type="non-terminal residue" evidence="8">
    <location>
        <position position="485"/>
    </location>
</feature>
<keyword evidence="4" id="KW-0326">Glycosidase</keyword>
<dbReference type="Pfam" id="PF02055">
    <property type="entry name" value="Glyco_hydro_30"/>
    <property type="match status" value="1"/>
</dbReference>
<name>A0A3E2H7W7_SCYLI</name>